<gene>
    <name evidence="1" type="ORF">EV695_3265</name>
</gene>
<accession>A0A4V2P8D1</accession>
<sequence length="116" mass="13588">MNNTNNNTNICFVFSQQTLDIAIDEWVEERSESSPAKKEAFMITKAALPWFMRHLNQSGSIYMFSAEDMKNEIESWKKAQFTAFPKRKKRIEETCDLLISFFESDLIETHKMTVHA</sequence>
<name>A0A4V2P8D1_9GAMM</name>
<evidence type="ECO:0000313" key="1">
    <source>
        <dbReference type="EMBL" id="TCJ85295.1"/>
    </source>
</evidence>
<proteinExistence type="predicted"/>
<dbReference type="Proteomes" id="UP000294887">
    <property type="component" value="Unassembled WGS sequence"/>
</dbReference>
<keyword evidence="2" id="KW-1185">Reference proteome</keyword>
<reference evidence="1 2" key="1">
    <citation type="submission" date="2019-03" db="EMBL/GenBank/DDBJ databases">
        <title>Genomic Encyclopedia of Type Strains, Phase IV (KMG-IV): sequencing the most valuable type-strain genomes for metagenomic binning, comparative biology and taxonomic classification.</title>
        <authorList>
            <person name="Goeker M."/>
        </authorList>
    </citation>
    <scope>NUCLEOTIDE SEQUENCE [LARGE SCALE GENOMIC DNA]</scope>
    <source>
        <strain evidence="1 2">DSM 24830</strain>
    </source>
</reference>
<evidence type="ECO:0000313" key="2">
    <source>
        <dbReference type="Proteomes" id="UP000294887"/>
    </source>
</evidence>
<dbReference type="RefSeq" id="WP_131906994.1">
    <property type="nucleotide sequence ID" value="NZ_BAAAFU010000001.1"/>
</dbReference>
<dbReference type="EMBL" id="SMFQ01000004">
    <property type="protein sequence ID" value="TCJ85295.1"/>
    <property type="molecule type" value="Genomic_DNA"/>
</dbReference>
<protein>
    <submittedName>
        <fullName evidence="1">Uncharacterized protein</fullName>
    </submittedName>
</protein>
<organism evidence="1 2">
    <name type="scientific">Cocleimonas flava</name>
    <dbReference type="NCBI Taxonomy" id="634765"/>
    <lineage>
        <taxon>Bacteria</taxon>
        <taxon>Pseudomonadati</taxon>
        <taxon>Pseudomonadota</taxon>
        <taxon>Gammaproteobacteria</taxon>
        <taxon>Thiotrichales</taxon>
        <taxon>Thiotrichaceae</taxon>
        <taxon>Cocleimonas</taxon>
    </lineage>
</organism>
<comment type="caution">
    <text evidence="1">The sequence shown here is derived from an EMBL/GenBank/DDBJ whole genome shotgun (WGS) entry which is preliminary data.</text>
</comment>
<dbReference type="AlphaFoldDB" id="A0A4V2P8D1"/>